<accession>A0A1A9UWH4</accession>
<dbReference type="VEuPathDB" id="VectorBase:GAUT018069"/>
<feature type="transmembrane region" description="Helical" evidence="1">
    <location>
        <begin position="54"/>
        <end position="76"/>
    </location>
</feature>
<reference evidence="2" key="1">
    <citation type="submission" date="2020-05" db="UniProtKB">
        <authorList>
            <consortium name="EnsemblMetazoa"/>
        </authorList>
    </citation>
    <scope>IDENTIFICATION</scope>
    <source>
        <strain evidence="2">TTRI</strain>
    </source>
</reference>
<proteinExistence type="predicted"/>
<evidence type="ECO:0000313" key="2">
    <source>
        <dbReference type="EnsemblMetazoa" id="GAUT018069-PA"/>
    </source>
</evidence>
<keyword evidence="1" id="KW-0812">Transmembrane</keyword>
<keyword evidence="3" id="KW-1185">Reference proteome</keyword>
<name>A0A1A9UWH4_GLOAU</name>
<dbReference type="Proteomes" id="UP000078200">
    <property type="component" value="Unassembled WGS sequence"/>
</dbReference>
<sequence length="175" mass="19801">MRECQAFEIVVLCKFVRNWSAGTRCNQIHIIWLCSASYENWFNSSPTTGGIKRVVISVCIAVSINLIIIIILWLSVAQLTESIQISMPTISSNQCKRMEEGALALLPKLSNSAELSKLFRFIGKAANMDVISRCLEYAARRKSVVTEITKYRIQQWKAASLFKMLKPSLHSSREN</sequence>
<dbReference type="AlphaFoldDB" id="A0A1A9UWH4"/>
<evidence type="ECO:0000313" key="3">
    <source>
        <dbReference type="Proteomes" id="UP000078200"/>
    </source>
</evidence>
<protein>
    <submittedName>
        <fullName evidence="2">Uncharacterized protein</fullName>
    </submittedName>
</protein>
<keyword evidence="1" id="KW-0472">Membrane</keyword>
<keyword evidence="1" id="KW-1133">Transmembrane helix</keyword>
<organism evidence="2 3">
    <name type="scientific">Glossina austeni</name>
    <name type="common">Savannah tsetse fly</name>
    <dbReference type="NCBI Taxonomy" id="7395"/>
    <lineage>
        <taxon>Eukaryota</taxon>
        <taxon>Metazoa</taxon>
        <taxon>Ecdysozoa</taxon>
        <taxon>Arthropoda</taxon>
        <taxon>Hexapoda</taxon>
        <taxon>Insecta</taxon>
        <taxon>Pterygota</taxon>
        <taxon>Neoptera</taxon>
        <taxon>Endopterygota</taxon>
        <taxon>Diptera</taxon>
        <taxon>Brachycera</taxon>
        <taxon>Muscomorpha</taxon>
        <taxon>Hippoboscoidea</taxon>
        <taxon>Glossinidae</taxon>
        <taxon>Glossina</taxon>
    </lineage>
</organism>
<evidence type="ECO:0000256" key="1">
    <source>
        <dbReference type="SAM" id="Phobius"/>
    </source>
</evidence>
<dbReference type="EnsemblMetazoa" id="GAUT018069-RA">
    <property type="protein sequence ID" value="GAUT018069-PA"/>
    <property type="gene ID" value="GAUT018069"/>
</dbReference>